<dbReference type="InterPro" id="IPR044033">
    <property type="entry name" value="GpV-like_apex"/>
</dbReference>
<evidence type="ECO:0000313" key="1">
    <source>
        <dbReference type="EMBL" id="EGE47341.1"/>
    </source>
</evidence>
<evidence type="ECO:0000313" key="2">
    <source>
        <dbReference type="Proteomes" id="UP000018454"/>
    </source>
</evidence>
<dbReference type="Gene3D" id="2.40.50.230">
    <property type="entry name" value="Gp5 N-terminal domain"/>
    <property type="match status" value="1"/>
</dbReference>
<dbReference type="Pfam" id="PF18946">
    <property type="entry name" value="Apex"/>
    <property type="match status" value="1"/>
</dbReference>
<sequence>MVYQCGGAGRRIEKFMTDQRSFASGFPPNMPASGQAVFDRAGAAASDYNALVAVMRRMLVEVRTAIPVKVCAVSGAGLAPVGFVDVQPMVHQQDAAGQTMPHGVVYNVPYFRLQGGSSAVVLDPAVGDIGLAVMADRDILNVKTARTAAPPGSFRHNSMADALYLGGFLNAAPSQYIQFTPDGVVIHTPGTVEISAKLLKISGDASISGSLNVGQDVQAGGVSLVSHVHGGVMPGSGTTSAPQG</sequence>
<name>F1YVN6_9PROT</name>
<protein>
    <submittedName>
        <fullName evidence="1">Uncharacterized protein</fullName>
    </submittedName>
</protein>
<reference evidence="1 2" key="1">
    <citation type="journal article" date="2011" name="Science">
        <title>Drosophila microbiome modulates host developmental and metabolic homeostasis via insulin signaling.</title>
        <authorList>
            <person name="Shin S.C."/>
            <person name="Kim S.H."/>
            <person name="You H."/>
            <person name="Kim B."/>
            <person name="Kim A.C."/>
            <person name="Lee K.A."/>
            <person name="Yoon J.H."/>
            <person name="Ryu J.H."/>
            <person name="Lee W.J."/>
        </authorList>
    </citation>
    <scope>NUCLEOTIDE SEQUENCE [LARGE SCALE GENOMIC DNA]</scope>
    <source>
        <strain evidence="1 2">DM001</strain>
    </source>
</reference>
<dbReference type="AlphaFoldDB" id="F1YVN6"/>
<dbReference type="Proteomes" id="UP000018454">
    <property type="component" value="Unassembled WGS sequence"/>
</dbReference>
<dbReference type="InterPro" id="IPR037026">
    <property type="entry name" value="Vgr_OB-fold_dom_sf"/>
</dbReference>
<accession>F1YVN6</accession>
<gene>
    <name evidence="1" type="ORF">APO_2026</name>
</gene>
<dbReference type="EMBL" id="AEUP01000030">
    <property type="protein sequence ID" value="EGE47341.1"/>
    <property type="molecule type" value="Genomic_DNA"/>
</dbReference>
<comment type="caution">
    <text evidence="1">The sequence shown here is derived from an EMBL/GenBank/DDBJ whole genome shotgun (WGS) entry which is preliminary data.</text>
</comment>
<organism evidence="1 2">
    <name type="scientific">Acetobacter pomorum DM001</name>
    <dbReference type="NCBI Taxonomy" id="945681"/>
    <lineage>
        <taxon>Bacteria</taxon>
        <taxon>Pseudomonadati</taxon>
        <taxon>Pseudomonadota</taxon>
        <taxon>Alphaproteobacteria</taxon>
        <taxon>Acetobacterales</taxon>
        <taxon>Acetobacteraceae</taxon>
        <taxon>Acetobacter</taxon>
    </lineage>
</organism>
<proteinExistence type="predicted"/>